<dbReference type="PANTHER" id="PTHR46407">
    <property type="entry name" value="OS02G0208700 PROTEIN"/>
    <property type="match status" value="1"/>
</dbReference>
<gene>
    <name evidence="1" type="ORF">G4B88_022782</name>
</gene>
<dbReference type="AlphaFoldDB" id="A0A7J6HXW4"/>
<dbReference type="InterPro" id="IPR015915">
    <property type="entry name" value="Kelch-typ_b-propeller"/>
</dbReference>
<dbReference type="Gene3D" id="2.120.10.80">
    <property type="entry name" value="Kelch-type beta propeller"/>
    <property type="match status" value="1"/>
</dbReference>
<keyword evidence="2" id="KW-1185">Reference proteome</keyword>
<dbReference type="Proteomes" id="UP000583929">
    <property type="component" value="Unassembled WGS sequence"/>
</dbReference>
<proteinExistence type="predicted"/>
<dbReference type="GO" id="GO:0080037">
    <property type="term" value="P:negative regulation of cytokinin-activated signaling pathway"/>
    <property type="evidence" value="ECO:0007669"/>
    <property type="project" value="InterPro"/>
</dbReference>
<dbReference type="InterPro" id="IPR006652">
    <property type="entry name" value="Kelch_1"/>
</dbReference>
<name>A0A7J6HXW4_CANSA</name>
<accession>A0A803NZY9</accession>
<evidence type="ECO:0000313" key="2">
    <source>
        <dbReference type="Proteomes" id="UP000583929"/>
    </source>
</evidence>
<sequence length="356" mass="39837">MEIIPGLPDDIARECLIRAKHQDFPTIASTCRAWMAQIQHPEFFQTRKAVGLSQNLIVMAQARVQPGRESGSASKYLATPTYRLTVFEPETGLWSELKPGFGLTEGLPLFCQLVRVGSDVVIMGGWDPRTWTASTAVYIYDFVQAQWRRGTDMPGVPRSFFGCVASESMVFVAGGHDDQKNALKSAMAYDVAKDEWFLMPDMARERDECKGVFHRGKVHVIGGYRTEMQGQFESSAEVFDVSTWKWDPVCEDFLEASSCPRTCVSGGNNGLLYMCRTGEVAALENDTWKVIGSLPNEMREIAYVVTWQDKLLVIGSPSFGEPHIAYVFDTKNYTWTKTAVPEEYSTHVQSGCCLEL</sequence>
<accession>A0A7J6HXW4</accession>
<reference evidence="1 2" key="1">
    <citation type="journal article" date="2020" name="bioRxiv">
        <title>Sequence and annotation of 42 cannabis genomes reveals extensive copy number variation in cannabinoid synthesis and pathogen resistance genes.</title>
        <authorList>
            <person name="Mckernan K.J."/>
            <person name="Helbert Y."/>
            <person name="Kane L.T."/>
            <person name="Ebling H."/>
            <person name="Zhang L."/>
            <person name="Liu B."/>
            <person name="Eaton Z."/>
            <person name="Mclaughlin S."/>
            <person name="Kingan S."/>
            <person name="Baybayan P."/>
            <person name="Concepcion G."/>
            <person name="Jordan M."/>
            <person name="Riva A."/>
            <person name="Barbazuk W."/>
            <person name="Harkins T."/>
        </authorList>
    </citation>
    <scope>NUCLEOTIDE SEQUENCE [LARGE SCALE GENOMIC DNA]</scope>
    <source>
        <strain evidence="2">cv. Jamaican Lion 4</strain>
        <tissue evidence="1">Leaf</tissue>
    </source>
</reference>
<protein>
    <submittedName>
        <fullName evidence="1">Uncharacterized protein</fullName>
    </submittedName>
</protein>
<dbReference type="PANTHER" id="PTHR46407:SF3">
    <property type="entry name" value="OS02G0208700 PROTEIN"/>
    <property type="match status" value="1"/>
</dbReference>
<dbReference type="OrthoDB" id="191037at2759"/>
<dbReference type="SUPFAM" id="SSF117281">
    <property type="entry name" value="Kelch motif"/>
    <property type="match status" value="1"/>
</dbReference>
<dbReference type="Pfam" id="PF01344">
    <property type="entry name" value="Kelch_1"/>
    <property type="match status" value="3"/>
</dbReference>
<dbReference type="CDD" id="cd22152">
    <property type="entry name" value="F-box_AtAFR-like"/>
    <property type="match status" value="1"/>
</dbReference>
<evidence type="ECO:0000313" key="1">
    <source>
        <dbReference type="EMBL" id="KAF4399699.1"/>
    </source>
</evidence>
<dbReference type="InterPro" id="IPR044595">
    <property type="entry name" value="KMD1-4"/>
</dbReference>
<dbReference type="EMBL" id="JAATIQ010000021">
    <property type="protein sequence ID" value="KAF4399699.1"/>
    <property type="molecule type" value="Genomic_DNA"/>
</dbReference>
<dbReference type="OMA" id="STWQWDQ"/>
<comment type="caution">
    <text evidence="1">The sequence shown here is derived from an EMBL/GenBank/DDBJ whole genome shotgun (WGS) entry which is preliminary data.</text>
</comment>
<dbReference type="GO" id="GO:2000762">
    <property type="term" value="P:regulation of phenylpropanoid metabolic process"/>
    <property type="evidence" value="ECO:0007669"/>
    <property type="project" value="InterPro"/>
</dbReference>
<organism evidence="1 2">
    <name type="scientific">Cannabis sativa</name>
    <name type="common">Hemp</name>
    <name type="synonym">Marijuana</name>
    <dbReference type="NCBI Taxonomy" id="3483"/>
    <lineage>
        <taxon>Eukaryota</taxon>
        <taxon>Viridiplantae</taxon>
        <taxon>Streptophyta</taxon>
        <taxon>Embryophyta</taxon>
        <taxon>Tracheophyta</taxon>
        <taxon>Spermatophyta</taxon>
        <taxon>Magnoliopsida</taxon>
        <taxon>eudicotyledons</taxon>
        <taxon>Gunneridae</taxon>
        <taxon>Pentapetalae</taxon>
        <taxon>rosids</taxon>
        <taxon>fabids</taxon>
        <taxon>Rosales</taxon>
        <taxon>Cannabaceae</taxon>
        <taxon>Cannabis</taxon>
    </lineage>
</organism>
<dbReference type="SMART" id="SM00612">
    <property type="entry name" value="Kelch"/>
    <property type="match status" value="2"/>
</dbReference>